<dbReference type="EMBL" id="KR029584">
    <property type="protein sequence ID" value="AKH46504.1"/>
    <property type="molecule type" value="Genomic_DNA"/>
</dbReference>
<protein>
    <submittedName>
        <fullName evidence="1">Uncharacterized protein</fullName>
    </submittedName>
</protein>
<accession>A0A0F7L1Q0</accession>
<name>A0A0F7L1Q0_9VIRU</name>
<sequence length="50" mass="5725">MPWFNFNIPCDCCCFIIRCAVIIMKHPDLCGGCCCVRHFCKNLNGFPGPW</sequence>
<evidence type="ECO:0000313" key="1">
    <source>
        <dbReference type="EMBL" id="AKH46504.1"/>
    </source>
</evidence>
<organism evidence="1">
    <name type="scientific">uncultured marine virus</name>
    <dbReference type="NCBI Taxonomy" id="186617"/>
    <lineage>
        <taxon>Viruses</taxon>
        <taxon>environmental samples</taxon>
    </lineage>
</organism>
<reference evidence="1" key="2">
    <citation type="submission" date="2015-03" db="EMBL/GenBank/DDBJ databases">
        <authorList>
            <person name="Chow C.-E.T."/>
            <person name="Winget D.M."/>
            <person name="White R.A.III."/>
            <person name="Hallam S.J."/>
            <person name="Suttle C.A."/>
        </authorList>
    </citation>
    <scope>NUCLEOTIDE SEQUENCE</scope>
    <source>
        <strain evidence="1">Anoxic3_9</strain>
    </source>
</reference>
<proteinExistence type="predicted"/>
<reference evidence="1" key="1">
    <citation type="journal article" date="2015" name="Front. Microbiol.">
        <title>Combining genomic sequencing methods to explore viral diversity and reveal potential virus-host interactions.</title>
        <authorList>
            <person name="Chow C.E."/>
            <person name="Winget D.M."/>
            <person name="White R.A.III."/>
            <person name="Hallam S.J."/>
            <person name="Suttle C.A."/>
        </authorList>
    </citation>
    <scope>NUCLEOTIDE SEQUENCE</scope>
    <source>
        <strain evidence="1">Anoxic3_9</strain>
    </source>
</reference>